<dbReference type="GO" id="GO:0000781">
    <property type="term" value="C:chromosome, telomeric region"/>
    <property type="evidence" value="ECO:0007669"/>
    <property type="project" value="UniProtKB-SubCell"/>
</dbReference>
<feature type="domain" description="CST complex subunit Stn1 N-terminal" evidence="5">
    <location>
        <begin position="165"/>
        <end position="232"/>
    </location>
</feature>
<dbReference type="Gene3D" id="2.40.50.140">
    <property type="entry name" value="Nucleic acid-binding proteins"/>
    <property type="match status" value="1"/>
</dbReference>
<dbReference type="HOGENOM" id="CLU_054798_0_0_1"/>
<proteinExistence type="predicted"/>
<keyword evidence="3" id="KW-0779">Telomere</keyword>
<dbReference type="EMBL" id="JPKY01000032">
    <property type="protein sequence ID" value="KFH45415.1"/>
    <property type="molecule type" value="Genomic_DNA"/>
</dbReference>
<sequence length="349" mass="39100">MSGAPRPALYPRCCFHLSPTFNVWCLLRAADIQSLDQHAGFEGTIVWIHDFYFHRNLPIRWVRIVGVVVAVDEFSGRRVFMIDDSSGVCIESVTAYTPPPNPDKAVEASTNIVGASGGQSSTDGAKQQQQQQPQLATYGQPATNDAKQPSAQQQPPQLPYEEIDVGAVVDVKGKLTTFRGEMQITIEKMAHLKGTAQEVTLWEKRAKFRREVLDQPWILTDREVRRCRKEAERSATDFERNKKRIKEAVARAASHADKPWKAGKELERSEAERSETDAERKKKRVEEAAHRAAASRAGKPWKATTKAEGPETNAERKMRRIKEAAARAALHVNKPWKTSSKRSGGDGEY</sequence>
<feature type="compositionally biased region" description="Polar residues" evidence="4">
    <location>
        <begin position="113"/>
        <end position="126"/>
    </location>
</feature>
<feature type="compositionally biased region" description="Basic and acidic residues" evidence="4">
    <location>
        <begin position="313"/>
        <end position="325"/>
    </location>
</feature>
<accession>A0A086T7T3</accession>
<dbReference type="SUPFAM" id="SSF50249">
    <property type="entry name" value="Nucleic acid-binding proteins"/>
    <property type="match status" value="1"/>
</dbReference>
<evidence type="ECO:0000313" key="7">
    <source>
        <dbReference type="Proteomes" id="UP000029964"/>
    </source>
</evidence>
<dbReference type="AlphaFoldDB" id="A0A086T7T3"/>
<comment type="caution">
    <text evidence="6">The sequence shown here is derived from an EMBL/GenBank/DDBJ whole genome shotgun (WGS) entry which is preliminary data.</text>
</comment>
<name>A0A086T7T3_HAPC1</name>
<feature type="compositionally biased region" description="Basic and acidic residues" evidence="4">
    <location>
        <begin position="250"/>
        <end position="290"/>
    </location>
</feature>
<evidence type="ECO:0000256" key="2">
    <source>
        <dbReference type="ARBA" id="ARBA00022454"/>
    </source>
</evidence>
<keyword evidence="2" id="KW-0158">Chromosome</keyword>
<evidence type="ECO:0000256" key="4">
    <source>
        <dbReference type="SAM" id="MobiDB-lite"/>
    </source>
</evidence>
<feature type="region of interest" description="Disordered" evidence="4">
    <location>
        <begin position="250"/>
        <end position="349"/>
    </location>
</feature>
<keyword evidence="7" id="KW-1185">Reference proteome</keyword>
<feature type="compositionally biased region" description="Polar residues" evidence="4">
    <location>
        <begin position="135"/>
        <end position="147"/>
    </location>
</feature>
<evidence type="ECO:0000256" key="1">
    <source>
        <dbReference type="ARBA" id="ARBA00004574"/>
    </source>
</evidence>
<gene>
    <name evidence="6" type="ORF">ACRE_037830</name>
</gene>
<reference evidence="7" key="1">
    <citation type="journal article" date="2014" name="Genome Announc.">
        <title>Genome sequence and annotation of Acremonium chrysogenum, producer of the beta-lactam antibiotic cephalosporin C.</title>
        <authorList>
            <person name="Terfehr D."/>
            <person name="Dahlmann T.A."/>
            <person name="Specht T."/>
            <person name="Zadra I."/>
            <person name="Kuernsteiner H."/>
            <person name="Kueck U."/>
        </authorList>
    </citation>
    <scope>NUCLEOTIDE SEQUENCE [LARGE SCALE GENOMIC DNA]</scope>
    <source>
        <strain evidence="7">ATCC 11550 / CBS 779.69 / DSM 880 / IAM 14645 / JCM 23072 / IMI 49137</strain>
    </source>
</reference>
<comment type="subcellular location">
    <subcellularLocation>
        <location evidence="1">Chromosome</location>
        <location evidence="1">Telomere</location>
    </subcellularLocation>
</comment>
<dbReference type="InterPro" id="IPR012340">
    <property type="entry name" value="NA-bd_OB-fold"/>
</dbReference>
<feature type="domain" description="CST complex subunit Stn1 N-terminal" evidence="5">
    <location>
        <begin position="48"/>
        <end position="90"/>
    </location>
</feature>
<evidence type="ECO:0000313" key="6">
    <source>
        <dbReference type="EMBL" id="KFH45415.1"/>
    </source>
</evidence>
<protein>
    <recommendedName>
        <fullName evidence="5">CST complex subunit Stn1 N-terminal domain-containing protein</fullName>
    </recommendedName>
</protein>
<dbReference type="Pfam" id="PF10451">
    <property type="entry name" value="Stn1"/>
    <property type="match status" value="2"/>
</dbReference>
<dbReference type="InterPro" id="IPR018856">
    <property type="entry name" value="Stn1_N"/>
</dbReference>
<evidence type="ECO:0000256" key="3">
    <source>
        <dbReference type="ARBA" id="ARBA00022895"/>
    </source>
</evidence>
<evidence type="ECO:0000259" key="5">
    <source>
        <dbReference type="Pfam" id="PF10451"/>
    </source>
</evidence>
<dbReference type="OrthoDB" id="77828at2759"/>
<dbReference type="Proteomes" id="UP000029964">
    <property type="component" value="Unassembled WGS sequence"/>
</dbReference>
<organism evidence="6 7">
    <name type="scientific">Hapsidospora chrysogenum (strain ATCC 11550 / CBS 779.69 / DSM 880 / IAM 14645 / JCM 23072 / IMI 49137)</name>
    <name type="common">Acremonium chrysogenum</name>
    <dbReference type="NCBI Taxonomy" id="857340"/>
    <lineage>
        <taxon>Eukaryota</taxon>
        <taxon>Fungi</taxon>
        <taxon>Dikarya</taxon>
        <taxon>Ascomycota</taxon>
        <taxon>Pezizomycotina</taxon>
        <taxon>Sordariomycetes</taxon>
        <taxon>Hypocreomycetidae</taxon>
        <taxon>Hypocreales</taxon>
        <taxon>Bionectriaceae</taxon>
        <taxon>Hapsidospora</taxon>
    </lineage>
</organism>
<feature type="region of interest" description="Disordered" evidence="4">
    <location>
        <begin position="113"/>
        <end position="161"/>
    </location>
</feature>